<gene>
    <name evidence="1" type="ORF">J437_LFUL017532</name>
</gene>
<dbReference type="Proteomes" id="UP000792457">
    <property type="component" value="Unassembled WGS sequence"/>
</dbReference>
<sequence>FWSGCCTLEPGIPFIWAYVRGKAEEFAVVLVILILRCQMGNWRAANAGTILHVIVYLARGKEPKEYFTLLCNMPGELVIPTVVRKSARPRCFKNLDIRNILVTWEISKCA</sequence>
<reference evidence="1" key="1">
    <citation type="submission" date="2013-04" db="EMBL/GenBank/DDBJ databases">
        <authorList>
            <person name="Qu J."/>
            <person name="Murali S.C."/>
            <person name="Bandaranaike D."/>
            <person name="Bellair M."/>
            <person name="Blankenburg K."/>
            <person name="Chao H."/>
            <person name="Dinh H."/>
            <person name="Doddapaneni H."/>
            <person name="Downs B."/>
            <person name="Dugan-Rocha S."/>
            <person name="Elkadiri S."/>
            <person name="Gnanaolivu R.D."/>
            <person name="Hernandez B."/>
            <person name="Javaid M."/>
            <person name="Jayaseelan J.C."/>
            <person name="Lee S."/>
            <person name="Li M."/>
            <person name="Ming W."/>
            <person name="Munidasa M."/>
            <person name="Muniz J."/>
            <person name="Nguyen L."/>
            <person name="Ongeri F."/>
            <person name="Osuji N."/>
            <person name="Pu L.-L."/>
            <person name="Puazo M."/>
            <person name="Qu C."/>
            <person name="Quiroz J."/>
            <person name="Raj R."/>
            <person name="Weissenberger G."/>
            <person name="Xin Y."/>
            <person name="Zou X."/>
            <person name="Han Y."/>
            <person name="Richards S."/>
            <person name="Worley K."/>
            <person name="Muzny D."/>
            <person name="Gibbs R."/>
        </authorList>
    </citation>
    <scope>NUCLEOTIDE SEQUENCE</scope>
    <source>
        <strain evidence="1">Sampled in the wild</strain>
    </source>
</reference>
<accession>A0A8K0PA34</accession>
<proteinExistence type="predicted"/>
<evidence type="ECO:0000313" key="1">
    <source>
        <dbReference type="EMBL" id="KAG8237498.1"/>
    </source>
</evidence>
<organism evidence="1 2">
    <name type="scientific">Ladona fulva</name>
    <name type="common">Scarce chaser dragonfly</name>
    <name type="synonym">Libellula fulva</name>
    <dbReference type="NCBI Taxonomy" id="123851"/>
    <lineage>
        <taxon>Eukaryota</taxon>
        <taxon>Metazoa</taxon>
        <taxon>Ecdysozoa</taxon>
        <taxon>Arthropoda</taxon>
        <taxon>Hexapoda</taxon>
        <taxon>Insecta</taxon>
        <taxon>Pterygota</taxon>
        <taxon>Palaeoptera</taxon>
        <taxon>Odonata</taxon>
        <taxon>Epiprocta</taxon>
        <taxon>Anisoptera</taxon>
        <taxon>Libelluloidea</taxon>
        <taxon>Libellulidae</taxon>
        <taxon>Ladona</taxon>
    </lineage>
</organism>
<comment type="caution">
    <text evidence="1">The sequence shown here is derived from an EMBL/GenBank/DDBJ whole genome shotgun (WGS) entry which is preliminary data.</text>
</comment>
<keyword evidence="2" id="KW-1185">Reference proteome</keyword>
<reference evidence="1" key="2">
    <citation type="submission" date="2017-10" db="EMBL/GenBank/DDBJ databases">
        <title>Ladona fulva Genome sequencing and assembly.</title>
        <authorList>
            <person name="Murali S."/>
            <person name="Richards S."/>
            <person name="Bandaranaike D."/>
            <person name="Bellair M."/>
            <person name="Blankenburg K."/>
            <person name="Chao H."/>
            <person name="Dinh H."/>
            <person name="Doddapaneni H."/>
            <person name="Dugan-Rocha S."/>
            <person name="Elkadiri S."/>
            <person name="Gnanaolivu R."/>
            <person name="Hernandez B."/>
            <person name="Skinner E."/>
            <person name="Javaid M."/>
            <person name="Lee S."/>
            <person name="Li M."/>
            <person name="Ming W."/>
            <person name="Munidasa M."/>
            <person name="Muniz J."/>
            <person name="Nguyen L."/>
            <person name="Hughes D."/>
            <person name="Osuji N."/>
            <person name="Pu L.-L."/>
            <person name="Puazo M."/>
            <person name="Qu C."/>
            <person name="Quiroz J."/>
            <person name="Raj R."/>
            <person name="Weissenberger G."/>
            <person name="Xin Y."/>
            <person name="Zou X."/>
            <person name="Han Y."/>
            <person name="Worley K."/>
            <person name="Muzny D."/>
            <person name="Gibbs R."/>
        </authorList>
    </citation>
    <scope>NUCLEOTIDE SEQUENCE</scope>
    <source>
        <strain evidence="1">Sampled in the wild</strain>
    </source>
</reference>
<dbReference type="EMBL" id="KZ309178">
    <property type="protein sequence ID" value="KAG8237498.1"/>
    <property type="molecule type" value="Genomic_DNA"/>
</dbReference>
<evidence type="ECO:0000313" key="2">
    <source>
        <dbReference type="Proteomes" id="UP000792457"/>
    </source>
</evidence>
<name>A0A8K0PA34_LADFU</name>
<protein>
    <submittedName>
        <fullName evidence="1">Uncharacterized protein</fullName>
    </submittedName>
</protein>
<feature type="non-terminal residue" evidence="1">
    <location>
        <position position="1"/>
    </location>
</feature>
<dbReference type="AlphaFoldDB" id="A0A8K0PA34"/>